<comment type="caution">
    <text evidence="1">The sequence shown here is derived from an EMBL/GenBank/DDBJ whole genome shotgun (WGS) entry which is preliminary data.</text>
</comment>
<dbReference type="EMBL" id="CAWYQH010000090">
    <property type="protein sequence ID" value="CAK8682229.1"/>
    <property type="molecule type" value="Genomic_DNA"/>
</dbReference>
<proteinExistence type="predicted"/>
<protein>
    <submittedName>
        <fullName evidence="1">Uncharacterized protein</fullName>
    </submittedName>
</protein>
<gene>
    <name evidence="1" type="ORF">CVLEPA_LOCUS12912</name>
</gene>
<evidence type="ECO:0000313" key="2">
    <source>
        <dbReference type="Proteomes" id="UP001642483"/>
    </source>
</evidence>
<keyword evidence="2" id="KW-1185">Reference proteome</keyword>
<accession>A0ABP0FV03</accession>
<dbReference type="Proteomes" id="UP001642483">
    <property type="component" value="Unassembled WGS sequence"/>
</dbReference>
<name>A0ABP0FV03_CLALP</name>
<sequence>MMDERMYEEMYVQDIPLQDKRLTRSPAITLIRSHNRKVFAAKKYVGLHSNRVNIHENVSYIALDIIE</sequence>
<evidence type="ECO:0000313" key="1">
    <source>
        <dbReference type="EMBL" id="CAK8682229.1"/>
    </source>
</evidence>
<reference evidence="1 2" key="1">
    <citation type="submission" date="2024-02" db="EMBL/GenBank/DDBJ databases">
        <authorList>
            <person name="Daric V."/>
            <person name="Darras S."/>
        </authorList>
    </citation>
    <scope>NUCLEOTIDE SEQUENCE [LARGE SCALE GENOMIC DNA]</scope>
</reference>
<organism evidence="1 2">
    <name type="scientific">Clavelina lepadiformis</name>
    <name type="common">Light-bulb sea squirt</name>
    <name type="synonym">Ascidia lepadiformis</name>
    <dbReference type="NCBI Taxonomy" id="159417"/>
    <lineage>
        <taxon>Eukaryota</taxon>
        <taxon>Metazoa</taxon>
        <taxon>Chordata</taxon>
        <taxon>Tunicata</taxon>
        <taxon>Ascidiacea</taxon>
        <taxon>Aplousobranchia</taxon>
        <taxon>Clavelinidae</taxon>
        <taxon>Clavelina</taxon>
    </lineage>
</organism>